<keyword evidence="1" id="KW-0472">Membrane</keyword>
<evidence type="ECO:0000313" key="3">
    <source>
        <dbReference type="Proteomes" id="UP001237448"/>
    </source>
</evidence>
<protein>
    <submittedName>
        <fullName evidence="2">Uncharacterized membrane protein YhaH (DUF805 family)</fullName>
    </submittedName>
</protein>
<accession>A0ABU0FHI6</accession>
<sequence length="144" mass="14969">MMLAIALIRLLLSPSGAIGRSMFAIGAMLLIAAAMGVDHVMNGWTGPSGVASFAFVVVFAWSALSLSRKRLHDFGWSGLTIVAFLGLYLAAMALAMLLLDRAAMASWSGALAKATLFSGPMAGWLIALAIIPGEGPPAPLARLR</sequence>
<name>A0ABU0FHI6_9HYPH</name>
<feature type="transmembrane region" description="Helical" evidence="1">
    <location>
        <begin position="48"/>
        <end position="66"/>
    </location>
</feature>
<evidence type="ECO:0000313" key="2">
    <source>
        <dbReference type="EMBL" id="MDQ0394073.1"/>
    </source>
</evidence>
<keyword evidence="3" id="KW-1185">Reference proteome</keyword>
<organism evidence="2 3">
    <name type="scientific">Labrys monachus</name>
    <dbReference type="NCBI Taxonomy" id="217067"/>
    <lineage>
        <taxon>Bacteria</taxon>
        <taxon>Pseudomonadati</taxon>
        <taxon>Pseudomonadota</taxon>
        <taxon>Alphaproteobacteria</taxon>
        <taxon>Hyphomicrobiales</taxon>
        <taxon>Xanthobacteraceae</taxon>
        <taxon>Labrys</taxon>
    </lineage>
</organism>
<keyword evidence="1" id="KW-1133">Transmembrane helix</keyword>
<evidence type="ECO:0000256" key="1">
    <source>
        <dbReference type="SAM" id="Phobius"/>
    </source>
</evidence>
<proteinExistence type="predicted"/>
<gene>
    <name evidence="2" type="ORF">J3R73_003865</name>
</gene>
<feature type="transmembrane region" description="Helical" evidence="1">
    <location>
        <begin position="78"/>
        <end position="99"/>
    </location>
</feature>
<dbReference type="EMBL" id="JAUSVK010000001">
    <property type="protein sequence ID" value="MDQ0394073.1"/>
    <property type="molecule type" value="Genomic_DNA"/>
</dbReference>
<reference evidence="2 3" key="1">
    <citation type="submission" date="2023-07" db="EMBL/GenBank/DDBJ databases">
        <title>Genomic Encyclopedia of Type Strains, Phase IV (KMG-IV): sequencing the most valuable type-strain genomes for metagenomic binning, comparative biology and taxonomic classification.</title>
        <authorList>
            <person name="Goeker M."/>
        </authorList>
    </citation>
    <scope>NUCLEOTIDE SEQUENCE [LARGE SCALE GENOMIC DNA]</scope>
    <source>
        <strain evidence="2 3">DSM 5896</strain>
    </source>
</reference>
<comment type="caution">
    <text evidence="2">The sequence shown here is derived from an EMBL/GenBank/DDBJ whole genome shotgun (WGS) entry which is preliminary data.</text>
</comment>
<keyword evidence="1" id="KW-0812">Transmembrane</keyword>
<dbReference type="Proteomes" id="UP001237448">
    <property type="component" value="Unassembled WGS sequence"/>
</dbReference>
<feature type="transmembrane region" description="Helical" evidence="1">
    <location>
        <begin position="111"/>
        <end position="131"/>
    </location>
</feature>